<evidence type="ECO:0000259" key="13">
    <source>
        <dbReference type="Pfam" id="PF01814"/>
    </source>
</evidence>
<evidence type="ECO:0000313" key="14">
    <source>
        <dbReference type="EMBL" id="OCB52088.1"/>
    </source>
</evidence>
<comment type="caution">
    <text evidence="14">The sequence shown here is derived from an EMBL/GenBank/DDBJ whole genome shotgun (WGS) entry which is preliminary data.</text>
</comment>
<dbReference type="Gene3D" id="3.40.1110.10">
    <property type="entry name" value="Calcium-transporting ATPase, cytoplasmic domain N"/>
    <property type="match status" value="1"/>
</dbReference>
<dbReference type="InterPro" id="IPR027256">
    <property type="entry name" value="P-typ_ATPase_IB"/>
</dbReference>
<feature type="transmembrane region" description="Helical" evidence="9">
    <location>
        <begin position="73"/>
        <end position="100"/>
    </location>
</feature>
<dbReference type="InterPro" id="IPR018303">
    <property type="entry name" value="ATPase_P-typ_P_site"/>
</dbReference>
<dbReference type="Proteomes" id="UP000092683">
    <property type="component" value="Unassembled WGS sequence"/>
</dbReference>
<dbReference type="Pfam" id="PF01814">
    <property type="entry name" value="Hemerythrin"/>
    <property type="match status" value="1"/>
</dbReference>
<dbReference type="InterPro" id="IPR008250">
    <property type="entry name" value="ATPase_P-typ_transduc_dom_A_sf"/>
</dbReference>
<keyword evidence="5 9" id="KW-0479">Metal-binding</keyword>
<feature type="transmembrane region" description="Helical" evidence="9">
    <location>
        <begin position="42"/>
        <end position="61"/>
    </location>
</feature>
<dbReference type="InterPro" id="IPR023214">
    <property type="entry name" value="HAD_sf"/>
</dbReference>
<evidence type="ECO:0000256" key="10">
    <source>
        <dbReference type="SAM" id="Coils"/>
    </source>
</evidence>
<dbReference type="GO" id="GO:0015086">
    <property type="term" value="F:cadmium ion transmembrane transporter activity"/>
    <property type="evidence" value="ECO:0007669"/>
    <property type="project" value="TreeGrafter"/>
</dbReference>
<dbReference type="Pfam" id="PF00702">
    <property type="entry name" value="Hydrolase"/>
    <property type="match status" value="1"/>
</dbReference>
<dbReference type="InterPro" id="IPR012312">
    <property type="entry name" value="Hemerythrin-like"/>
</dbReference>
<evidence type="ECO:0000256" key="1">
    <source>
        <dbReference type="ARBA" id="ARBA00004651"/>
    </source>
</evidence>
<dbReference type="SFLD" id="SFLDS00003">
    <property type="entry name" value="Haloacid_Dehalogenase"/>
    <property type="match status" value="1"/>
</dbReference>
<feature type="region of interest" description="Disordered" evidence="11">
    <location>
        <begin position="767"/>
        <end position="787"/>
    </location>
</feature>
<dbReference type="PROSITE" id="PS00154">
    <property type="entry name" value="ATPASE_E1_E2"/>
    <property type="match status" value="1"/>
</dbReference>
<feature type="transmembrane region" description="Helical" evidence="9">
    <location>
        <begin position="237"/>
        <end position="256"/>
    </location>
</feature>
<dbReference type="InterPro" id="IPR001757">
    <property type="entry name" value="P_typ_ATPase"/>
</dbReference>
<dbReference type="SUPFAM" id="SSF81665">
    <property type="entry name" value="Calcium ATPase, transmembrane domain M"/>
    <property type="match status" value="1"/>
</dbReference>
<evidence type="ECO:0000256" key="8">
    <source>
        <dbReference type="ARBA" id="ARBA00023136"/>
    </source>
</evidence>
<reference evidence="14 15" key="1">
    <citation type="submission" date="2016-06" db="EMBL/GenBank/DDBJ databases">
        <authorList>
            <person name="Kjaerup R.B."/>
            <person name="Dalgaard T.S."/>
            <person name="Juul-Madsen H.R."/>
        </authorList>
    </citation>
    <scope>NUCLEOTIDE SEQUENCE [LARGE SCALE GENOMIC DNA]</scope>
    <source>
        <strain evidence="14 15">E3012</strain>
    </source>
</reference>
<name>A0A1B9D760_MYCMA</name>
<evidence type="ECO:0000256" key="7">
    <source>
        <dbReference type="ARBA" id="ARBA00022989"/>
    </source>
</evidence>
<dbReference type="InterPro" id="IPR059000">
    <property type="entry name" value="ATPase_P-type_domA"/>
</dbReference>
<keyword evidence="9" id="KW-0067">ATP-binding</keyword>
<keyword evidence="4 9" id="KW-0812">Transmembrane</keyword>
<evidence type="ECO:0000256" key="6">
    <source>
        <dbReference type="ARBA" id="ARBA00022967"/>
    </source>
</evidence>
<evidence type="ECO:0000256" key="2">
    <source>
        <dbReference type="ARBA" id="ARBA00006024"/>
    </source>
</evidence>
<dbReference type="InterPro" id="IPR044492">
    <property type="entry name" value="P_typ_ATPase_HD_dom"/>
</dbReference>
<dbReference type="InterPro" id="IPR023299">
    <property type="entry name" value="ATPase_P-typ_cyto_dom_N"/>
</dbReference>
<dbReference type="Gene3D" id="1.20.120.520">
    <property type="entry name" value="nmb1532 protein domain like"/>
    <property type="match status" value="1"/>
</dbReference>
<comment type="subcellular location">
    <subcellularLocation>
        <location evidence="1">Cell membrane</location>
        <topology evidence="1">Multi-pass membrane protein</topology>
    </subcellularLocation>
</comment>
<dbReference type="NCBIfam" id="TIGR01525">
    <property type="entry name" value="ATPase-IB_hvy"/>
    <property type="match status" value="1"/>
</dbReference>
<feature type="domain" description="Hemerythrin-like" evidence="13">
    <location>
        <begin position="630"/>
        <end position="765"/>
    </location>
</feature>
<evidence type="ECO:0000256" key="3">
    <source>
        <dbReference type="ARBA" id="ARBA00022475"/>
    </source>
</evidence>
<evidence type="ECO:0000256" key="5">
    <source>
        <dbReference type="ARBA" id="ARBA00022723"/>
    </source>
</evidence>
<organism evidence="14 15">
    <name type="scientific">Mycobacterium malmoense</name>
    <dbReference type="NCBI Taxonomy" id="1780"/>
    <lineage>
        <taxon>Bacteria</taxon>
        <taxon>Bacillati</taxon>
        <taxon>Actinomycetota</taxon>
        <taxon>Actinomycetes</taxon>
        <taxon>Mycobacteriales</taxon>
        <taxon>Mycobacteriaceae</taxon>
        <taxon>Mycobacterium</taxon>
    </lineage>
</organism>
<dbReference type="SFLD" id="SFLDG00002">
    <property type="entry name" value="C1.7:_P-type_atpase_like"/>
    <property type="match status" value="1"/>
</dbReference>
<accession>A0A1B9D760</accession>
<keyword evidence="10" id="KW-0175">Coiled coil</keyword>
<dbReference type="SUPFAM" id="SSF81653">
    <property type="entry name" value="Calcium ATPase, transduction domain A"/>
    <property type="match status" value="1"/>
</dbReference>
<dbReference type="SUPFAM" id="SSF56784">
    <property type="entry name" value="HAD-like"/>
    <property type="match status" value="1"/>
</dbReference>
<feature type="compositionally biased region" description="Basic and acidic residues" evidence="11">
    <location>
        <begin position="775"/>
        <end position="787"/>
    </location>
</feature>
<feature type="transmembrane region" description="Helical" evidence="9">
    <location>
        <begin position="16"/>
        <end position="35"/>
    </location>
</feature>
<evidence type="ECO:0000256" key="11">
    <source>
        <dbReference type="SAM" id="MobiDB-lite"/>
    </source>
</evidence>
<proteinExistence type="inferred from homology"/>
<dbReference type="Gene3D" id="2.70.150.10">
    <property type="entry name" value="Calcium-transporting ATPase, cytoplasmic transduction domain A"/>
    <property type="match status" value="1"/>
</dbReference>
<feature type="transmembrane region" description="Helical" evidence="9">
    <location>
        <begin position="564"/>
        <end position="588"/>
    </location>
</feature>
<comment type="similarity">
    <text evidence="2 9">Belongs to the cation transport ATPase (P-type) (TC 3.A.3) family. Type IB subfamily.</text>
</comment>
<evidence type="ECO:0000256" key="9">
    <source>
        <dbReference type="RuleBase" id="RU362081"/>
    </source>
</evidence>
<feature type="coiled-coil region" evidence="10">
    <location>
        <begin position="630"/>
        <end position="657"/>
    </location>
</feature>
<keyword evidence="9" id="KW-0547">Nucleotide-binding</keyword>
<dbReference type="GO" id="GO:0016887">
    <property type="term" value="F:ATP hydrolysis activity"/>
    <property type="evidence" value="ECO:0007669"/>
    <property type="project" value="InterPro"/>
</dbReference>
<dbReference type="PANTHER" id="PTHR48085:SF5">
    <property type="entry name" value="CADMIUM_ZINC-TRANSPORTING ATPASE HMA4-RELATED"/>
    <property type="match status" value="1"/>
</dbReference>
<dbReference type="Gene3D" id="3.40.50.1000">
    <property type="entry name" value="HAD superfamily/HAD-like"/>
    <property type="match status" value="1"/>
</dbReference>
<keyword evidence="6" id="KW-1278">Translocase</keyword>
<dbReference type="AlphaFoldDB" id="A0A1B9D760"/>
<feature type="transmembrane region" description="Helical" evidence="9">
    <location>
        <begin position="262"/>
        <end position="283"/>
    </location>
</feature>
<dbReference type="GO" id="GO:0019829">
    <property type="term" value="F:ATPase-coupled monoatomic cation transmembrane transporter activity"/>
    <property type="evidence" value="ECO:0007669"/>
    <property type="project" value="InterPro"/>
</dbReference>
<sequence length="787" mass="82144">MDAAARDRLARWREPALTAATVVALAAGGIAWLAGARRIADGCWIAGTVVAVLPALVWVLAALRRGRFGVDLIAVLSLIGTLLVGEYLAGALIAVMLAGGRALEAAAERRASHDLRALLEHAPRFARRRVGSAVDVVALRDVAVDDLLVVGPGEVVPVDGRIAGAVAVLDESVLTGEPLQVERGDGEPVRSGVVNAGGAFEMRATATAADSTYAQIVRLAAEAGAENAPVVRLADRYAAWFLPLTLLVAGAAWLASGSPVRAVAVLVVATPCPLLLAAPVAIVSGLSRASRRGVVIRSGGALENLGHATTLVMDKTGTLTMGRPVVIDVAAAPGRDAVDILGLAASVDQMSPHVLAEAIVTAARARDLALSLPTDVVEEPGQGVTATLGGRRVHVGKLAHDTAHAEWARAVVNRALLDGAAIAWVCVDGRPTGAVLLRDPLRRHAPRTLRRLRDAGLNRLVMLTGDRAQPAREVAAVLGLDEVYAEQSPADKVAAVRAEKDRAVTVMVGDGVNDAPALAAATVGVAMGARGATASSEAAGIVLTTDRLERLADAMDIARWSRRIAVQSAIVGMVLSLAAMAVAAVGWLPPVVGAVVQEGIDVAVILNALRALRGNPGIEVDLPAPTEQLLRRFDAEHDELRDAVDVLRDAADRLAAAADRSALEAIGHAHTVLVERIIPHERAEETQLYPALAHPLGTSEATAPMSRTHAEIQRLSDRIGAHLALARGSGAIGPDQVDDLLACLYGLHALLRLHFLQEEESYFTLAEDEPAPQRPDARDTLAHKLSR</sequence>
<evidence type="ECO:0000256" key="4">
    <source>
        <dbReference type="ARBA" id="ARBA00022692"/>
    </source>
</evidence>
<keyword evidence="3 9" id="KW-1003">Cell membrane</keyword>
<feature type="domain" description="P-type ATPase A" evidence="12">
    <location>
        <begin position="122"/>
        <end position="220"/>
    </location>
</feature>
<dbReference type="InterPro" id="IPR051014">
    <property type="entry name" value="Cation_Transport_ATPase_IB"/>
</dbReference>
<dbReference type="RefSeq" id="WP_065481654.1">
    <property type="nucleotide sequence ID" value="NZ_MBEE01000145.1"/>
</dbReference>
<dbReference type="NCBIfam" id="TIGR01494">
    <property type="entry name" value="ATPase_P-type"/>
    <property type="match status" value="2"/>
</dbReference>
<evidence type="ECO:0000313" key="15">
    <source>
        <dbReference type="Proteomes" id="UP000092683"/>
    </source>
</evidence>
<evidence type="ECO:0000259" key="12">
    <source>
        <dbReference type="Pfam" id="PF00122"/>
    </source>
</evidence>
<dbReference type="InterPro" id="IPR036412">
    <property type="entry name" value="HAD-like_sf"/>
</dbReference>
<dbReference type="NCBIfam" id="TIGR01512">
    <property type="entry name" value="ATPase-IB2_Cd"/>
    <property type="match status" value="1"/>
</dbReference>
<dbReference type="Pfam" id="PF00122">
    <property type="entry name" value="E1-E2_ATPase"/>
    <property type="match status" value="1"/>
</dbReference>
<dbReference type="GO" id="GO:0046872">
    <property type="term" value="F:metal ion binding"/>
    <property type="evidence" value="ECO:0007669"/>
    <property type="project" value="UniProtKB-KW"/>
</dbReference>
<gene>
    <name evidence="14" type="ORF">A5677_22005</name>
</gene>
<dbReference type="GO" id="GO:0005524">
    <property type="term" value="F:ATP binding"/>
    <property type="evidence" value="ECO:0007669"/>
    <property type="project" value="UniProtKB-UniRule"/>
</dbReference>
<protein>
    <submittedName>
        <fullName evidence="14">Cadmium-translocating P-type ATPase</fullName>
    </submittedName>
</protein>
<dbReference type="EMBL" id="MBEE01000145">
    <property type="protein sequence ID" value="OCB52088.1"/>
    <property type="molecule type" value="Genomic_DNA"/>
</dbReference>
<dbReference type="SFLD" id="SFLDF00027">
    <property type="entry name" value="p-type_atpase"/>
    <property type="match status" value="1"/>
</dbReference>
<dbReference type="PRINTS" id="PR00119">
    <property type="entry name" value="CATATPASE"/>
</dbReference>
<dbReference type="OrthoDB" id="7059309at2"/>
<keyword evidence="8 9" id="KW-0472">Membrane</keyword>
<dbReference type="PANTHER" id="PTHR48085">
    <property type="entry name" value="CADMIUM/ZINC-TRANSPORTING ATPASE HMA2-RELATED"/>
    <property type="match status" value="1"/>
</dbReference>
<dbReference type="InterPro" id="IPR023298">
    <property type="entry name" value="ATPase_P-typ_TM_dom_sf"/>
</dbReference>
<keyword evidence="7 9" id="KW-1133">Transmembrane helix</keyword>
<dbReference type="GO" id="GO:0005886">
    <property type="term" value="C:plasma membrane"/>
    <property type="evidence" value="ECO:0007669"/>
    <property type="project" value="UniProtKB-SubCell"/>
</dbReference>